<dbReference type="PANTHER" id="PTHR34454">
    <property type="entry name" value="TUNICAMYCIN INDUCED PROTEIN"/>
    <property type="match status" value="1"/>
</dbReference>
<name>A0A0B2QBQ8_GLYSO</name>
<gene>
    <name evidence="3" type="ORF">D0Y65_031761</name>
    <name evidence="2" type="ORF">glysoja_029908</name>
</gene>
<dbReference type="PANTHER" id="PTHR34454:SF2">
    <property type="entry name" value="PROTEIN TUNICAMYCIN INDUCED 1"/>
    <property type="match status" value="1"/>
</dbReference>
<keyword evidence="1" id="KW-0732">Signal</keyword>
<evidence type="ECO:0008006" key="5">
    <source>
        <dbReference type="Google" id="ProtNLM"/>
    </source>
</evidence>
<dbReference type="Proteomes" id="UP000053555">
    <property type="component" value="Unassembled WGS sequence"/>
</dbReference>
<evidence type="ECO:0000313" key="4">
    <source>
        <dbReference type="Proteomes" id="UP000289340"/>
    </source>
</evidence>
<dbReference type="EMBL" id="KN659486">
    <property type="protein sequence ID" value="KHN19046.1"/>
    <property type="molecule type" value="Genomic_DNA"/>
</dbReference>
<organism evidence="2">
    <name type="scientific">Glycine soja</name>
    <name type="common">Wild soybean</name>
    <dbReference type="NCBI Taxonomy" id="3848"/>
    <lineage>
        <taxon>Eukaryota</taxon>
        <taxon>Viridiplantae</taxon>
        <taxon>Streptophyta</taxon>
        <taxon>Embryophyta</taxon>
        <taxon>Tracheophyta</taxon>
        <taxon>Spermatophyta</taxon>
        <taxon>Magnoliopsida</taxon>
        <taxon>eudicotyledons</taxon>
        <taxon>Gunneridae</taxon>
        <taxon>Pentapetalae</taxon>
        <taxon>rosids</taxon>
        <taxon>fabids</taxon>
        <taxon>Fabales</taxon>
        <taxon>Fabaceae</taxon>
        <taxon>Papilionoideae</taxon>
        <taxon>50 kb inversion clade</taxon>
        <taxon>NPAAA clade</taxon>
        <taxon>indigoferoid/millettioid clade</taxon>
        <taxon>Phaseoleae</taxon>
        <taxon>Glycine</taxon>
        <taxon>Glycine subgen. Soja</taxon>
    </lineage>
</organism>
<protein>
    <recommendedName>
        <fullName evidence="5">Tunicamycin induced protein</fullName>
    </recommendedName>
</protein>
<feature type="chain" id="PRO_5040666472" description="Tunicamycin induced protein" evidence="1">
    <location>
        <begin position="21"/>
        <end position="412"/>
    </location>
</feature>
<dbReference type="Proteomes" id="UP000289340">
    <property type="component" value="Chromosome 11"/>
</dbReference>
<proteinExistence type="predicted"/>
<dbReference type="EMBL" id="QZWG01000011">
    <property type="protein sequence ID" value="RZB82808.1"/>
    <property type="molecule type" value="Genomic_DNA"/>
</dbReference>
<evidence type="ECO:0000313" key="3">
    <source>
        <dbReference type="EMBL" id="RZB82808.1"/>
    </source>
</evidence>
<reference evidence="2" key="1">
    <citation type="submission" date="2014-07" db="EMBL/GenBank/DDBJ databases">
        <title>Identification of a novel salt tolerance gene in wild soybean by whole-genome sequencing.</title>
        <authorList>
            <person name="Lam H.-M."/>
            <person name="Qi X."/>
            <person name="Li M.-W."/>
            <person name="Liu X."/>
            <person name="Xie M."/>
            <person name="Ni M."/>
            <person name="Xu X."/>
        </authorList>
    </citation>
    <scope>NUCLEOTIDE SEQUENCE [LARGE SCALE GENOMIC DNA]</scope>
    <source>
        <tissue evidence="2">Root</tissue>
    </source>
</reference>
<keyword evidence="4" id="KW-1185">Reference proteome</keyword>
<sequence length="412" mass="44868">MKPLLGFAIAFLLLLHSSLASDIPYPKAISDLKDTIVKGFGFTAEDDVKITGFDPRDAEVGHSVEYQFDLQIDHKVIPFKLLEDVKRWDYVDLPIFRAEAPTGLVQKRASADGLPVLAPFVLAGPMELWIHDANDMRLSLPHDVDAGVLKKVVLAEGAAVTVKGARSVSLRQPLDFPLPLNRTENGFANGLLTLAEHLRHASRTQSSPILSLRIVGPTSLAAAPSSDTTTSTSLKLKRLAPGLVELSSPMKSKEIEPFSSVDLEGEAPTVLTPTQFATLWPLASLNGSNANLLGFEKLLHSVLGDKAEKKGSFRLLKADVSAQTYVKIGFKAEKKVKEGELEGYYPAWRTKPETVTTHFEVLAKVDGDKVVPEKVMPVKPVIAVDSVAENLLTRNASMSKTQVHPPPDPFYL</sequence>
<dbReference type="InterPro" id="IPR053283">
    <property type="entry name" value="TUNICAMYCIN_INDUCED_1"/>
</dbReference>
<feature type="signal peptide" evidence="1">
    <location>
        <begin position="1"/>
        <end position="20"/>
    </location>
</feature>
<reference evidence="3 4" key="2">
    <citation type="submission" date="2018-09" db="EMBL/GenBank/DDBJ databases">
        <title>A high-quality reference genome of wild soybean provides a powerful tool to mine soybean genomes.</title>
        <authorList>
            <person name="Xie M."/>
            <person name="Chung C.Y.L."/>
            <person name="Li M.-W."/>
            <person name="Wong F.-L."/>
            <person name="Chan T.-F."/>
            <person name="Lam H.-M."/>
        </authorList>
    </citation>
    <scope>NUCLEOTIDE SEQUENCE [LARGE SCALE GENOMIC DNA]</scope>
    <source>
        <strain evidence="4">cv. W05</strain>
        <tissue evidence="3">Hypocotyl of etiolated seedlings</tissue>
    </source>
</reference>
<dbReference type="Gramene" id="XM_028336050.1">
    <property type="protein sequence ID" value="XP_028191851.1"/>
    <property type="gene ID" value="LOC114377508"/>
</dbReference>
<accession>A0A0B2QBQ8</accession>
<dbReference type="AlphaFoldDB" id="A0A0B2QBQ8"/>
<evidence type="ECO:0000313" key="2">
    <source>
        <dbReference type="EMBL" id="KHN19046.1"/>
    </source>
</evidence>
<dbReference type="EMBL" id="QZWG01000011">
    <property type="protein sequence ID" value="RZB82809.1"/>
    <property type="molecule type" value="Genomic_DNA"/>
</dbReference>
<evidence type="ECO:0000256" key="1">
    <source>
        <dbReference type="SAM" id="SignalP"/>
    </source>
</evidence>